<dbReference type="AlphaFoldDB" id="A0A2P2M777"/>
<sequence length="52" mass="6413">MTIKFDSYYNQMDQIMKESPRHPSSRYKQLRNLKFHDRKKDAWKILRIVGTI</sequence>
<evidence type="ECO:0000313" key="1">
    <source>
        <dbReference type="EMBL" id="MBX26080.1"/>
    </source>
</evidence>
<accession>A0A2P2M777</accession>
<dbReference type="EMBL" id="GGEC01045596">
    <property type="protein sequence ID" value="MBX26080.1"/>
    <property type="molecule type" value="Transcribed_RNA"/>
</dbReference>
<protein>
    <submittedName>
        <fullName evidence="1">Uncharacterized protein</fullName>
    </submittedName>
</protein>
<reference evidence="1" key="1">
    <citation type="submission" date="2018-02" db="EMBL/GenBank/DDBJ databases">
        <title>Rhizophora mucronata_Transcriptome.</title>
        <authorList>
            <person name="Meera S.P."/>
            <person name="Sreeshan A."/>
            <person name="Augustine A."/>
        </authorList>
    </citation>
    <scope>NUCLEOTIDE SEQUENCE</scope>
    <source>
        <tissue evidence="1">Leaf</tissue>
    </source>
</reference>
<name>A0A2P2M777_RHIMU</name>
<proteinExistence type="predicted"/>
<organism evidence="1">
    <name type="scientific">Rhizophora mucronata</name>
    <name type="common">Asiatic mangrove</name>
    <dbReference type="NCBI Taxonomy" id="61149"/>
    <lineage>
        <taxon>Eukaryota</taxon>
        <taxon>Viridiplantae</taxon>
        <taxon>Streptophyta</taxon>
        <taxon>Embryophyta</taxon>
        <taxon>Tracheophyta</taxon>
        <taxon>Spermatophyta</taxon>
        <taxon>Magnoliopsida</taxon>
        <taxon>eudicotyledons</taxon>
        <taxon>Gunneridae</taxon>
        <taxon>Pentapetalae</taxon>
        <taxon>rosids</taxon>
        <taxon>fabids</taxon>
        <taxon>Malpighiales</taxon>
        <taxon>Rhizophoraceae</taxon>
        <taxon>Rhizophora</taxon>
    </lineage>
</organism>